<dbReference type="EMBL" id="WWHY01000001">
    <property type="protein sequence ID" value="MYR32406.1"/>
    <property type="molecule type" value="Genomic_DNA"/>
</dbReference>
<organism evidence="2 3">
    <name type="scientific">Nocardiopsis alba</name>
    <dbReference type="NCBI Taxonomy" id="53437"/>
    <lineage>
        <taxon>Bacteria</taxon>
        <taxon>Bacillati</taxon>
        <taxon>Actinomycetota</taxon>
        <taxon>Actinomycetes</taxon>
        <taxon>Streptosporangiales</taxon>
        <taxon>Nocardiopsidaceae</taxon>
        <taxon>Nocardiopsis</taxon>
    </lineage>
</organism>
<sequence length="67" mass="7813">MREEHEAAGCRPHGPAHPQEVAQAFRVDPKTVRLWAQEGRLRWVRTLGGHRRYFKADVQRLLTEPGR</sequence>
<gene>
    <name evidence="2" type="ORF">GTW20_09005</name>
</gene>
<dbReference type="AlphaFoldDB" id="A0A7K2IRA2"/>
<dbReference type="Gene3D" id="1.10.1660.10">
    <property type="match status" value="1"/>
</dbReference>
<dbReference type="RefSeq" id="WP_161110727.1">
    <property type="nucleotide sequence ID" value="NZ_WWHY01000001.1"/>
</dbReference>
<dbReference type="NCBIfam" id="NF033787">
    <property type="entry name" value="HTH_BldC"/>
    <property type="match status" value="1"/>
</dbReference>
<dbReference type="InterPro" id="IPR048048">
    <property type="entry name" value="BldC-like"/>
</dbReference>
<protein>
    <submittedName>
        <fullName evidence="2">BldC family transcriptional regulator</fullName>
    </submittedName>
</protein>
<dbReference type="InterPro" id="IPR009061">
    <property type="entry name" value="DNA-bd_dom_put_sf"/>
</dbReference>
<evidence type="ECO:0000313" key="3">
    <source>
        <dbReference type="Proteomes" id="UP000467124"/>
    </source>
</evidence>
<dbReference type="CDD" id="cd04762">
    <property type="entry name" value="HTH_MerR-trunc"/>
    <property type="match status" value="1"/>
</dbReference>
<evidence type="ECO:0000259" key="1">
    <source>
        <dbReference type="Pfam" id="PF12728"/>
    </source>
</evidence>
<feature type="domain" description="Helix-turn-helix" evidence="1">
    <location>
        <begin position="19"/>
        <end position="64"/>
    </location>
</feature>
<dbReference type="InterPro" id="IPR041657">
    <property type="entry name" value="HTH_17"/>
</dbReference>
<name>A0A7K2IRA2_9ACTN</name>
<dbReference type="Proteomes" id="UP000467124">
    <property type="component" value="Unassembled WGS sequence"/>
</dbReference>
<evidence type="ECO:0000313" key="2">
    <source>
        <dbReference type="EMBL" id="MYR32406.1"/>
    </source>
</evidence>
<reference evidence="2 3" key="1">
    <citation type="journal article" date="2019" name="Nat. Commun.">
        <title>The antimicrobial potential of Streptomyces from insect microbiomes.</title>
        <authorList>
            <person name="Chevrette M.G."/>
            <person name="Carlson C.M."/>
            <person name="Ortega H.E."/>
            <person name="Thomas C."/>
            <person name="Ananiev G.E."/>
            <person name="Barns K.J."/>
            <person name="Book A.J."/>
            <person name="Cagnazzo J."/>
            <person name="Carlos C."/>
            <person name="Flanigan W."/>
            <person name="Grubbs K.J."/>
            <person name="Horn H.A."/>
            <person name="Hoffmann F.M."/>
            <person name="Klassen J.L."/>
            <person name="Knack J.J."/>
            <person name="Lewin G.R."/>
            <person name="McDonald B.R."/>
            <person name="Muller L."/>
            <person name="Melo W.G.P."/>
            <person name="Pinto-Tomas A.A."/>
            <person name="Schmitz A."/>
            <person name="Wendt-Pienkowski E."/>
            <person name="Wildman S."/>
            <person name="Zhao M."/>
            <person name="Zhang F."/>
            <person name="Bugni T.S."/>
            <person name="Andes D.R."/>
            <person name="Pupo M.T."/>
            <person name="Currie C.R."/>
        </authorList>
    </citation>
    <scope>NUCLEOTIDE SEQUENCE [LARGE SCALE GENOMIC DNA]</scope>
    <source>
        <strain evidence="2 3">SID5840</strain>
    </source>
</reference>
<dbReference type="Pfam" id="PF12728">
    <property type="entry name" value="HTH_17"/>
    <property type="match status" value="1"/>
</dbReference>
<accession>A0A7K2IRA2</accession>
<dbReference type="SUPFAM" id="SSF46955">
    <property type="entry name" value="Putative DNA-binding domain"/>
    <property type="match status" value="1"/>
</dbReference>
<comment type="caution">
    <text evidence="2">The sequence shown here is derived from an EMBL/GenBank/DDBJ whole genome shotgun (WGS) entry which is preliminary data.</text>
</comment>
<proteinExistence type="predicted"/>